<dbReference type="Proteomes" id="UP001623349">
    <property type="component" value="Unassembled WGS sequence"/>
</dbReference>
<name>A0ABQ0FPY3_APOSI</name>
<evidence type="ECO:0000313" key="1">
    <source>
        <dbReference type="EMBL" id="GAB1301210.1"/>
    </source>
</evidence>
<gene>
    <name evidence="1" type="ORF">APTSU1_001644800</name>
</gene>
<keyword evidence="2" id="KW-1185">Reference proteome</keyword>
<accession>A0ABQ0FPY3</accession>
<protein>
    <submittedName>
        <fullName evidence="1">Signal-transducing adaptor protein 2</fullName>
    </submittedName>
</protein>
<proteinExistence type="predicted"/>
<sequence length="35" mass="3801">MASALSPPRGPKLKGAPPSHYYESFLEKKGPCDQI</sequence>
<dbReference type="EMBL" id="BAAFST010000017">
    <property type="protein sequence ID" value="GAB1301210.1"/>
    <property type="molecule type" value="Genomic_DNA"/>
</dbReference>
<organism evidence="1 2">
    <name type="scientific">Apodemus speciosus</name>
    <name type="common">Large Japanese field mouse</name>
    <dbReference type="NCBI Taxonomy" id="105296"/>
    <lineage>
        <taxon>Eukaryota</taxon>
        <taxon>Metazoa</taxon>
        <taxon>Chordata</taxon>
        <taxon>Craniata</taxon>
        <taxon>Vertebrata</taxon>
        <taxon>Euteleostomi</taxon>
        <taxon>Mammalia</taxon>
        <taxon>Eutheria</taxon>
        <taxon>Euarchontoglires</taxon>
        <taxon>Glires</taxon>
        <taxon>Rodentia</taxon>
        <taxon>Myomorpha</taxon>
        <taxon>Muroidea</taxon>
        <taxon>Muridae</taxon>
        <taxon>Murinae</taxon>
        <taxon>Apodemus</taxon>
    </lineage>
</organism>
<reference evidence="1 2" key="1">
    <citation type="submission" date="2024-08" db="EMBL/GenBank/DDBJ databases">
        <title>The draft genome of Apodemus speciosus.</title>
        <authorList>
            <person name="Nabeshima K."/>
            <person name="Suzuki S."/>
            <person name="Onuma M."/>
        </authorList>
    </citation>
    <scope>NUCLEOTIDE SEQUENCE [LARGE SCALE GENOMIC DNA]</scope>
    <source>
        <strain evidence="1">IB14-021</strain>
    </source>
</reference>
<comment type="caution">
    <text evidence="1">The sequence shown here is derived from an EMBL/GenBank/DDBJ whole genome shotgun (WGS) entry which is preliminary data.</text>
</comment>
<evidence type="ECO:0000313" key="2">
    <source>
        <dbReference type="Proteomes" id="UP001623349"/>
    </source>
</evidence>